<dbReference type="EMBL" id="JBHRYD010000013">
    <property type="protein sequence ID" value="MFC3705851.1"/>
    <property type="molecule type" value="Genomic_DNA"/>
</dbReference>
<sequence>MTEVVCTGIAWLGLCNYDPASPSPNYFTLGNAVTALAFTLTVQNFLKPIYIFRLAIRHVTIWRLYVLVFAGAFCCVIAALVPRMQFLHGFPIGTALRKGHFPTVARPIECQVAPYSLRL</sequence>
<dbReference type="Proteomes" id="UP001595613">
    <property type="component" value="Unassembled WGS sequence"/>
</dbReference>
<evidence type="ECO:0008006" key="4">
    <source>
        <dbReference type="Google" id="ProtNLM"/>
    </source>
</evidence>
<reference evidence="3" key="1">
    <citation type="journal article" date="2019" name="Int. J. Syst. Evol. Microbiol.">
        <title>The Global Catalogue of Microorganisms (GCM) 10K type strain sequencing project: providing services to taxonomists for standard genome sequencing and annotation.</title>
        <authorList>
            <consortium name="The Broad Institute Genomics Platform"/>
            <consortium name="The Broad Institute Genome Sequencing Center for Infectious Disease"/>
            <person name="Wu L."/>
            <person name="Ma J."/>
        </authorList>
    </citation>
    <scope>NUCLEOTIDE SEQUENCE [LARGE SCALE GENOMIC DNA]</scope>
    <source>
        <strain evidence="3">KCTC 42281</strain>
    </source>
</reference>
<gene>
    <name evidence="2" type="ORF">ACFOOL_13915</name>
</gene>
<organism evidence="2 3">
    <name type="scientific">Devosia honganensis</name>
    <dbReference type="NCBI Taxonomy" id="1610527"/>
    <lineage>
        <taxon>Bacteria</taxon>
        <taxon>Pseudomonadati</taxon>
        <taxon>Pseudomonadota</taxon>
        <taxon>Alphaproteobacteria</taxon>
        <taxon>Hyphomicrobiales</taxon>
        <taxon>Devosiaceae</taxon>
        <taxon>Devosia</taxon>
    </lineage>
</organism>
<protein>
    <recommendedName>
        <fullName evidence="4">Cation-transporting P-type ATPase C-terminal domain-containing protein</fullName>
    </recommendedName>
</protein>
<keyword evidence="1" id="KW-0472">Membrane</keyword>
<accession>A0ABV7X2R1</accession>
<keyword evidence="1" id="KW-1133">Transmembrane helix</keyword>
<keyword evidence="3" id="KW-1185">Reference proteome</keyword>
<proteinExistence type="predicted"/>
<name>A0ABV7X2R1_9HYPH</name>
<evidence type="ECO:0000313" key="3">
    <source>
        <dbReference type="Proteomes" id="UP001595613"/>
    </source>
</evidence>
<feature type="transmembrane region" description="Helical" evidence="1">
    <location>
        <begin position="62"/>
        <end position="81"/>
    </location>
</feature>
<evidence type="ECO:0000256" key="1">
    <source>
        <dbReference type="SAM" id="Phobius"/>
    </source>
</evidence>
<feature type="transmembrane region" description="Helical" evidence="1">
    <location>
        <begin position="26"/>
        <end position="50"/>
    </location>
</feature>
<evidence type="ECO:0000313" key="2">
    <source>
        <dbReference type="EMBL" id="MFC3705851.1"/>
    </source>
</evidence>
<dbReference type="RefSeq" id="WP_380097811.1">
    <property type="nucleotide sequence ID" value="NZ_JBHRYD010000013.1"/>
</dbReference>
<keyword evidence="1" id="KW-0812">Transmembrane</keyword>
<comment type="caution">
    <text evidence="2">The sequence shown here is derived from an EMBL/GenBank/DDBJ whole genome shotgun (WGS) entry which is preliminary data.</text>
</comment>